<keyword evidence="2" id="KW-0441">Lipid A biosynthesis</keyword>
<keyword evidence="3 7" id="KW-0808">Transferase</keyword>
<dbReference type="InterPro" id="IPR037157">
    <property type="entry name" value="Acetyltransf_C_sf"/>
</dbReference>
<dbReference type="Gene3D" id="2.160.10.10">
    <property type="entry name" value="Hexapeptide repeat proteins"/>
    <property type="match status" value="1"/>
</dbReference>
<dbReference type="KEGG" id="lamb:KBB96_07235"/>
<dbReference type="EC" id="2.3.1.129" evidence="7"/>
<dbReference type="PANTHER" id="PTHR43480:SF1">
    <property type="entry name" value="ACYL-[ACYL-CARRIER-PROTEIN]--UDP-N-ACETYLGLUCOSAMINE O-ACYLTRANSFERASE, MITOCHONDRIAL-RELATED"/>
    <property type="match status" value="1"/>
</dbReference>
<feature type="domain" description="UDP N-acetylglucosamine O-acyltransferase C-terminal" evidence="6">
    <location>
        <begin position="173"/>
        <end position="252"/>
    </location>
</feature>
<sequence>MHPSAIVSPEAIIADDVTIGPFSVIEGPVKLAAGVKIGGHACITGDTEIGEGCDIGWGAVVGADPQDLSFDRSTRSGVRLGPFNALREYVTIHRGSKNGTYTTLGERNFLMAGVHLAHDVTMGNHNVLANNVLLGGHVRIGNRVFLGGGAGFHQFIHVGDFAMVQGNAAISQDVPPYCICHGQNQLAGLNVVGMRRAGFDAAARSEIKAAAKLLLFSHIPLSQALALVAQSEWGAAARALIDAVATPSKKGVIVG</sequence>
<evidence type="ECO:0000259" key="6">
    <source>
        <dbReference type="Pfam" id="PF13720"/>
    </source>
</evidence>
<keyword evidence="8" id="KW-1185">Reference proteome</keyword>
<dbReference type="InterPro" id="IPR029098">
    <property type="entry name" value="Acetyltransf_C"/>
</dbReference>
<dbReference type="NCBIfam" id="TIGR01852">
    <property type="entry name" value="lipid_A_lpxA"/>
    <property type="match status" value="1"/>
</dbReference>
<dbReference type="Pfam" id="PF00132">
    <property type="entry name" value="Hexapep"/>
    <property type="match status" value="2"/>
</dbReference>
<dbReference type="Proteomes" id="UP000676169">
    <property type="component" value="Chromosome"/>
</dbReference>
<gene>
    <name evidence="7" type="primary">lpxA</name>
    <name evidence="7" type="ORF">KBB96_07235</name>
</gene>
<dbReference type="GO" id="GO:0008780">
    <property type="term" value="F:acyl-[acyl-carrier-protein]-UDP-N-acetylglucosamine O-acyltransferase activity"/>
    <property type="evidence" value="ECO:0007669"/>
    <property type="project" value="UniProtKB-EC"/>
</dbReference>
<keyword evidence="5 7" id="KW-0012">Acyltransferase</keyword>
<dbReference type="AlphaFoldDB" id="A0A975J3B2"/>
<organism evidence="7 8">
    <name type="scientific">Luteolibacter ambystomatis</name>
    <dbReference type="NCBI Taxonomy" id="2824561"/>
    <lineage>
        <taxon>Bacteria</taxon>
        <taxon>Pseudomonadati</taxon>
        <taxon>Verrucomicrobiota</taxon>
        <taxon>Verrucomicrobiia</taxon>
        <taxon>Verrucomicrobiales</taxon>
        <taxon>Verrucomicrobiaceae</taxon>
        <taxon>Luteolibacter</taxon>
    </lineage>
</organism>
<evidence type="ECO:0000256" key="5">
    <source>
        <dbReference type="ARBA" id="ARBA00023315"/>
    </source>
</evidence>
<evidence type="ECO:0000256" key="3">
    <source>
        <dbReference type="ARBA" id="ARBA00022679"/>
    </source>
</evidence>
<dbReference type="SUPFAM" id="SSF51161">
    <property type="entry name" value="Trimeric LpxA-like enzymes"/>
    <property type="match status" value="1"/>
</dbReference>
<name>A0A975J3B2_9BACT</name>
<dbReference type="NCBIfam" id="NF003657">
    <property type="entry name" value="PRK05289.1"/>
    <property type="match status" value="1"/>
</dbReference>
<dbReference type="PIRSF" id="PIRSF000456">
    <property type="entry name" value="UDP-GlcNAc_acltr"/>
    <property type="match status" value="1"/>
</dbReference>
<dbReference type="GO" id="GO:0016020">
    <property type="term" value="C:membrane"/>
    <property type="evidence" value="ECO:0007669"/>
    <property type="project" value="GOC"/>
</dbReference>
<evidence type="ECO:0000256" key="1">
    <source>
        <dbReference type="ARBA" id="ARBA00022516"/>
    </source>
</evidence>
<dbReference type="InterPro" id="IPR010137">
    <property type="entry name" value="Lipid_A_LpxA"/>
</dbReference>
<proteinExistence type="predicted"/>
<evidence type="ECO:0000256" key="4">
    <source>
        <dbReference type="ARBA" id="ARBA00023098"/>
    </source>
</evidence>
<dbReference type="Pfam" id="PF13720">
    <property type="entry name" value="Acetyltransf_11"/>
    <property type="match status" value="1"/>
</dbReference>
<dbReference type="EMBL" id="CP073100">
    <property type="protein sequence ID" value="QUE53287.1"/>
    <property type="molecule type" value="Genomic_DNA"/>
</dbReference>
<accession>A0A975J3B2</accession>
<dbReference type="InterPro" id="IPR001451">
    <property type="entry name" value="Hexapep"/>
</dbReference>
<evidence type="ECO:0000313" key="7">
    <source>
        <dbReference type="EMBL" id="QUE53287.1"/>
    </source>
</evidence>
<keyword evidence="4" id="KW-0443">Lipid metabolism</keyword>
<reference evidence="7" key="1">
    <citation type="submission" date="2021-04" db="EMBL/GenBank/DDBJ databases">
        <title>Luteolibacter sp. 32A isolated from the skin of an Anderson's salamander (Ambystoma andersonii).</title>
        <authorList>
            <person name="Spergser J."/>
            <person name="Busse H.-J."/>
        </authorList>
    </citation>
    <scope>NUCLEOTIDE SEQUENCE</scope>
    <source>
        <strain evidence="7">32A</strain>
    </source>
</reference>
<dbReference type="Gene3D" id="1.20.1180.10">
    <property type="entry name" value="Udp N-acetylglucosamine O-acyltransferase, C-terminal domain"/>
    <property type="match status" value="1"/>
</dbReference>
<evidence type="ECO:0000256" key="2">
    <source>
        <dbReference type="ARBA" id="ARBA00022556"/>
    </source>
</evidence>
<dbReference type="PANTHER" id="PTHR43480">
    <property type="entry name" value="ACYL-[ACYL-CARRIER-PROTEIN]--UDP-N-ACETYLGLUCOSAMINE O-ACYLTRANSFERASE"/>
    <property type="match status" value="1"/>
</dbReference>
<dbReference type="GO" id="GO:0009245">
    <property type="term" value="P:lipid A biosynthetic process"/>
    <property type="evidence" value="ECO:0007669"/>
    <property type="project" value="UniProtKB-KW"/>
</dbReference>
<dbReference type="InterPro" id="IPR011004">
    <property type="entry name" value="Trimer_LpxA-like_sf"/>
</dbReference>
<keyword evidence="1" id="KW-0444">Lipid biosynthesis</keyword>
<evidence type="ECO:0000313" key="8">
    <source>
        <dbReference type="Proteomes" id="UP000676169"/>
    </source>
</evidence>
<protein>
    <submittedName>
        <fullName evidence="7">Acyl-ACP--UDP-N-acetylglucosamine O-acyltransferase</fullName>
        <ecNumber evidence="7">2.3.1.129</ecNumber>
    </submittedName>
</protein>